<organism evidence="1 2">
    <name type="scientific">Stenotrophomonas chelatiphaga</name>
    <dbReference type="NCBI Taxonomy" id="517011"/>
    <lineage>
        <taxon>Bacteria</taxon>
        <taxon>Pseudomonadati</taxon>
        <taxon>Pseudomonadota</taxon>
        <taxon>Gammaproteobacteria</taxon>
        <taxon>Lysobacterales</taxon>
        <taxon>Lysobacteraceae</taxon>
        <taxon>Stenotrophomonas</taxon>
    </lineage>
</organism>
<accession>A0A0R0D6Z5</accession>
<dbReference type="EMBL" id="LDJK01000033">
    <property type="protein sequence ID" value="KRG73991.1"/>
    <property type="molecule type" value="Genomic_DNA"/>
</dbReference>
<dbReference type="PATRIC" id="fig|517011.3.peg.1360"/>
<evidence type="ECO:0000313" key="1">
    <source>
        <dbReference type="EMBL" id="KRG73991.1"/>
    </source>
</evidence>
<proteinExistence type="predicted"/>
<protein>
    <submittedName>
        <fullName evidence="1">Uncharacterized protein</fullName>
    </submittedName>
</protein>
<dbReference type="Proteomes" id="UP000051386">
    <property type="component" value="Unassembled WGS sequence"/>
</dbReference>
<reference evidence="1 2" key="1">
    <citation type="submission" date="2015-05" db="EMBL/GenBank/DDBJ databases">
        <title>Genome sequencing and analysis of members of genus Stenotrophomonas.</title>
        <authorList>
            <person name="Patil P.P."/>
            <person name="Midha S."/>
            <person name="Patil P.B."/>
        </authorList>
    </citation>
    <scope>NUCLEOTIDE SEQUENCE [LARGE SCALE GENOMIC DNA]</scope>
    <source>
        <strain evidence="1 2">DSM 21508</strain>
    </source>
</reference>
<gene>
    <name evidence="1" type="ORF">ABB28_08475</name>
</gene>
<evidence type="ECO:0000313" key="2">
    <source>
        <dbReference type="Proteomes" id="UP000051386"/>
    </source>
</evidence>
<name>A0A0R0D6Z5_9GAMM</name>
<sequence length="114" mass="13405">MSPDYQIPGRVPEDGVQREAFANYWRERYPSEPYYDASSSFDDYEPAYRLGHQSRAQDVIRAYEEVERELQTRWAAERGESRLEWLQAQHAVKRGWEDALLADPRLDKGPTRGI</sequence>
<dbReference type="RefSeq" id="WP_057508208.1">
    <property type="nucleotide sequence ID" value="NZ_DAMBRS010000011.1"/>
</dbReference>
<comment type="caution">
    <text evidence="1">The sequence shown here is derived from an EMBL/GenBank/DDBJ whole genome shotgun (WGS) entry which is preliminary data.</text>
</comment>
<keyword evidence="2" id="KW-1185">Reference proteome</keyword>
<dbReference type="AlphaFoldDB" id="A0A0R0D6Z5"/>